<proteinExistence type="predicted"/>
<evidence type="ECO:0000313" key="1">
    <source>
        <dbReference type="EMBL" id="XBO44194.1"/>
    </source>
</evidence>
<protein>
    <submittedName>
        <fullName evidence="1">Uncharacterized protein</fullName>
    </submittedName>
</protein>
<name>A0AAU7JVR0_9MICO</name>
<reference evidence="1" key="1">
    <citation type="submission" date="2024-05" db="EMBL/GenBank/DDBJ databases">
        <authorList>
            <person name="Kim S."/>
            <person name="Heo J."/>
            <person name="Choi H."/>
            <person name="Choi Y."/>
            <person name="Kwon S.-W."/>
            <person name="Kim Y."/>
        </authorList>
    </citation>
    <scope>NUCLEOTIDE SEQUENCE</scope>
    <source>
        <strain evidence="1">KACC 23699</strain>
    </source>
</reference>
<dbReference type="RefSeq" id="WP_406831670.1">
    <property type="nucleotide sequence ID" value="NZ_CP157483.1"/>
</dbReference>
<organism evidence="1">
    <name type="scientific">Pedococcus sp. KACC 23699</name>
    <dbReference type="NCBI Taxonomy" id="3149228"/>
    <lineage>
        <taxon>Bacteria</taxon>
        <taxon>Bacillati</taxon>
        <taxon>Actinomycetota</taxon>
        <taxon>Actinomycetes</taxon>
        <taxon>Micrococcales</taxon>
        <taxon>Intrasporangiaceae</taxon>
        <taxon>Pedococcus</taxon>
    </lineage>
</organism>
<accession>A0AAU7JVR0</accession>
<gene>
    <name evidence="1" type="ORF">ABEG17_02390</name>
</gene>
<sequence>MGLAVKRFAVFDAAMSAVAAGTNATTLELKSSDRRTPASSVLP</sequence>
<dbReference type="AlphaFoldDB" id="A0AAU7JVR0"/>
<dbReference type="EMBL" id="CP157483">
    <property type="protein sequence ID" value="XBO44194.1"/>
    <property type="molecule type" value="Genomic_DNA"/>
</dbReference>